<name>A0A0S1GNB7_AERSA</name>
<dbReference type="InterPro" id="IPR005165">
    <property type="entry name" value="Anthrax_toxin_edema_cen"/>
</dbReference>
<dbReference type="AlphaFoldDB" id="A0A0S1GNB7"/>
<dbReference type="Gene3D" id="3.90.1760.10">
    <property type="entry name" value="Anthrax toxin, edema factor, central domain"/>
    <property type="match status" value="1"/>
</dbReference>
<gene>
    <name evidence="2" type="primary">exoY</name>
</gene>
<evidence type="ECO:0000259" key="1">
    <source>
        <dbReference type="Pfam" id="PF03497"/>
    </source>
</evidence>
<proteinExistence type="predicted"/>
<dbReference type="InterPro" id="IPR035099">
    <property type="entry name" value="Anthrax_toxin_C-terminal"/>
</dbReference>
<geneLocation type="plasmid" evidence="2">
    <name>pJF4097</name>
</geneLocation>
<protein>
    <submittedName>
        <fullName evidence="2">ExoY</fullName>
    </submittedName>
</protein>
<dbReference type="Pfam" id="PF03497">
    <property type="entry name" value="Anthrax_toxA"/>
    <property type="match status" value="1"/>
</dbReference>
<organism evidence="2">
    <name type="scientific">Aeromonas salmonicida subsp. smithia</name>
    <dbReference type="NCBI Taxonomy" id="80745"/>
    <lineage>
        <taxon>Bacteria</taxon>
        <taxon>Pseudomonadati</taxon>
        <taxon>Pseudomonadota</taxon>
        <taxon>Gammaproteobacteria</taxon>
        <taxon>Aeromonadales</taxon>
        <taxon>Aeromonadaceae</taxon>
        <taxon>Aeromonas</taxon>
    </lineage>
</organism>
<evidence type="ECO:0000313" key="2">
    <source>
        <dbReference type="EMBL" id="ALK43954.1"/>
    </source>
</evidence>
<sequence>MTTNSAMLHSTRLIRLIPDSHVGIYMRISYATPGLLPAVVEQSKEKTRLADQDLKAVKSLFTEHGVGIPPEHALRMQAVAKEKNTVFGIRPVERMVTTLIEEGYPTKGLSVKGKSANWGPQAGFICVDQRLSKRENRDAAEIDKLNQAVAKGMKSGAYTQADLRISHQRIGELIQDFGLKREGGGPECLLRAEGPSGTPYEFVARQEDDGLYRISRQGEQQAIQVLANPECGLPMTADYDMFLVAPSIEEYGQGGSDARTNTAVKYQPLPNDPHTMASFYGRDDVTKGNISPRIRDLVDTLNDTLGRGEHRDMFHHGDDAGNPVSLMGDNFPATFYLPRAMEHRNGNEVVRFDEVCVVLDQKDFSLLVECIKGNGYHFNAHPDWQIPQRLSFQEAFAFFNQKV</sequence>
<dbReference type="EMBL" id="KT334395">
    <property type="protein sequence ID" value="ALK43954.1"/>
    <property type="molecule type" value="Genomic_DNA"/>
</dbReference>
<dbReference type="SUPFAM" id="SSF81298">
    <property type="entry name" value="Adenylylcyclase toxin (the edema factor)"/>
    <property type="match status" value="1"/>
</dbReference>
<dbReference type="GO" id="GO:0005576">
    <property type="term" value="C:extracellular region"/>
    <property type="evidence" value="ECO:0007669"/>
    <property type="project" value="InterPro"/>
</dbReference>
<reference evidence="2" key="1">
    <citation type="submission" date="2015-07" db="EMBL/GenBank/DDBJ databases">
        <title>The mesophilic/psychrophilic dichotomy of Aeromonas salmonicida.</title>
        <authorList>
            <person name="Vincent A.T."/>
            <person name="Trudel M.V."/>
            <person name="Freschi L."/>
            <person name="Nagar V."/>
            <person name="Levesque R.C."/>
            <person name="Charette S.J."/>
        </authorList>
    </citation>
    <scope>NUCLEOTIDE SEQUENCE</scope>
    <source>
        <strain evidence="2">JF4097</strain>
        <plasmid evidence="2">pJF4097</plasmid>
    </source>
</reference>
<dbReference type="InterPro" id="IPR037017">
    <property type="entry name" value="Anthrax_toxin_edema_cen_sf"/>
</dbReference>
<feature type="domain" description="Anthrax toxin edema factor central" evidence="1">
    <location>
        <begin position="66"/>
        <end position="229"/>
    </location>
</feature>
<accession>A0A0S1GNB7</accession>
<dbReference type="GO" id="GO:0008294">
    <property type="term" value="F:calcium- and calmodulin-responsive adenylate cyclase activity"/>
    <property type="evidence" value="ECO:0007669"/>
    <property type="project" value="InterPro"/>
</dbReference>
<keyword evidence="2" id="KW-0614">Plasmid</keyword>